<dbReference type="Gene3D" id="2.30.30.40">
    <property type="entry name" value="SH3 Domains"/>
    <property type="match status" value="1"/>
</dbReference>
<keyword evidence="2" id="KW-0479">Metal-binding</keyword>
<dbReference type="EMBL" id="CP063657">
    <property type="protein sequence ID" value="QOW21386.1"/>
    <property type="molecule type" value="Genomic_DNA"/>
</dbReference>
<reference evidence="11 12" key="1">
    <citation type="submission" date="2020-10" db="EMBL/GenBank/DDBJ databases">
        <title>complete genome sequencing of Lysobacter sp. H23M41.</title>
        <authorList>
            <person name="Bae J.-W."/>
            <person name="Lee S.-Y."/>
        </authorList>
    </citation>
    <scope>NUCLEOTIDE SEQUENCE [LARGE SCALE GENOMIC DNA]</scope>
    <source>
        <strain evidence="11 12">H23M41</strain>
    </source>
</reference>
<dbReference type="InterPro" id="IPR001915">
    <property type="entry name" value="Peptidase_M48"/>
</dbReference>
<evidence type="ECO:0000256" key="1">
    <source>
        <dbReference type="ARBA" id="ARBA00022670"/>
    </source>
</evidence>
<dbReference type="RefSeq" id="WP_194033966.1">
    <property type="nucleotide sequence ID" value="NZ_CP063657.1"/>
</dbReference>
<evidence type="ECO:0000256" key="6">
    <source>
        <dbReference type="RuleBase" id="RU003983"/>
    </source>
</evidence>
<feature type="signal peptide" evidence="8">
    <location>
        <begin position="1"/>
        <end position="26"/>
    </location>
</feature>
<dbReference type="InterPro" id="IPR051156">
    <property type="entry name" value="Mito/Outer_Membr_Metalloprot"/>
</dbReference>
<gene>
    <name evidence="11" type="ORF">INQ42_08905</name>
</gene>
<feature type="domain" description="SH3b" evidence="10">
    <location>
        <begin position="37"/>
        <end position="82"/>
    </location>
</feature>
<keyword evidence="3 6" id="KW-0378">Hydrolase</keyword>
<evidence type="ECO:0000256" key="4">
    <source>
        <dbReference type="ARBA" id="ARBA00022833"/>
    </source>
</evidence>
<keyword evidence="12" id="KW-1185">Reference proteome</keyword>
<feature type="chain" id="PRO_5047236586" evidence="8">
    <location>
        <begin position="27"/>
        <end position="438"/>
    </location>
</feature>
<evidence type="ECO:0000259" key="9">
    <source>
        <dbReference type="Pfam" id="PF01435"/>
    </source>
</evidence>
<dbReference type="Proteomes" id="UP000593932">
    <property type="component" value="Chromosome"/>
</dbReference>
<dbReference type="Pfam" id="PF08239">
    <property type="entry name" value="SH3_3"/>
    <property type="match status" value="1"/>
</dbReference>
<sequence>MKLISKRIGVAILPALLLTAGAIAMAAEMPAVVHKPSVEVRSAPDFKAGKIAVLQRNAAVKIVDQNGLWYRLQLADGGSGYVRINEVRVASAGAETPAANSQALFGGNSGQGRSTETASVRGINETTLRTARNDAAGLSKLQAYSVSAETAGAHARSKGWQPVRIAWGPDAAAARGSGGQATQAEKRATLSSARGLLSRLGGGAIADSAMRVADRAVGKSEQELAAEELELGPAIAGRVLGAAPLWANPEAQKRINLVGRWVASQTSRPQLPWTFGVIDDGEINAYAAPGGYILVTRGMYDLLDDDAELAAVIAHELGHVVQRDHYEVIRKQEIAKVGKDVAMAQVRPHGIAADFARDYVNTHGAAVMMSSLDRDAEYRADEAAGVYLARAGFDPLSFYAVLQKMAALGTRPARMSQLYRTHPPLEARMDRLDQRVRR</sequence>
<evidence type="ECO:0000256" key="3">
    <source>
        <dbReference type="ARBA" id="ARBA00022801"/>
    </source>
</evidence>
<keyword evidence="1 6" id="KW-0645">Protease</keyword>
<feature type="domain" description="Peptidase M48" evidence="9">
    <location>
        <begin position="251"/>
        <end position="435"/>
    </location>
</feature>
<evidence type="ECO:0000256" key="8">
    <source>
        <dbReference type="SAM" id="SignalP"/>
    </source>
</evidence>
<comment type="cofactor">
    <cofactor evidence="6">
        <name>Zn(2+)</name>
        <dbReference type="ChEBI" id="CHEBI:29105"/>
    </cofactor>
    <text evidence="6">Binds 1 zinc ion per subunit.</text>
</comment>
<accession>A0A7S6UJC4</accession>
<dbReference type="GO" id="GO:0008237">
    <property type="term" value="F:metallopeptidase activity"/>
    <property type="evidence" value="ECO:0007669"/>
    <property type="project" value="UniProtKB-KW"/>
</dbReference>
<protein>
    <submittedName>
        <fullName evidence="11">M48 family metalloprotease</fullName>
    </submittedName>
</protein>
<dbReference type="Pfam" id="PF01435">
    <property type="entry name" value="Peptidase_M48"/>
    <property type="match status" value="1"/>
</dbReference>
<comment type="similarity">
    <text evidence="6">Belongs to the peptidase M48 family.</text>
</comment>
<feature type="region of interest" description="Disordered" evidence="7">
    <location>
        <begin position="100"/>
        <end position="119"/>
    </location>
</feature>
<name>A0A7S6UJC4_9GAMM</name>
<dbReference type="Gene3D" id="3.30.2010.10">
    <property type="entry name" value="Metalloproteases ('zincins'), catalytic domain"/>
    <property type="match status" value="1"/>
</dbReference>
<dbReference type="PANTHER" id="PTHR22726:SF1">
    <property type="entry name" value="METALLOENDOPEPTIDASE OMA1, MITOCHONDRIAL"/>
    <property type="match status" value="1"/>
</dbReference>
<dbReference type="InterPro" id="IPR003646">
    <property type="entry name" value="SH3-like_bac-type"/>
</dbReference>
<dbReference type="PANTHER" id="PTHR22726">
    <property type="entry name" value="METALLOENDOPEPTIDASE OMA1"/>
    <property type="match status" value="1"/>
</dbReference>
<evidence type="ECO:0000259" key="10">
    <source>
        <dbReference type="Pfam" id="PF08239"/>
    </source>
</evidence>
<keyword evidence="8" id="KW-0732">Signal</keyword>
<evidence type="ECO:0000256" key="2">
    <source>
        <dbReference type="ARBA" id="ARBA00022723"/>
    </source>
</evidence>
<evidence type="ECO:0000313" key="12">
    <source>
        <dbReference type="Proteomes" id="UP000593932"/>
    </source>
</evidence>
<keyword evidence="5 6" id="KW-0482">Metalloprotease</keyword>
<evidence type="ECO:0000256" key="5">
    <source>
        <dbReference type="ARBA" id="ARBA00023049"/>
    </source>
</evidence>
<evidence type="ECO:0000256" key="7">
    <source>
        <dbReference type="SAM" id="MobiDB-lite"/>
    </source>
</evidence>
<proteinExistence type="inferred from homology"/>
<keyword evidence="4 6" id="KW-0862">Zinc</keyword>
<evidence type="ECO:0000313" key="11">
    <source>
        <dbReference type="EMBL" id="QOW21386.1"/>
    </source>
</evidence>
<organism evidence="11 12">
    <name type="scientific">Novilysobacter avium</name>
    <dbReference type="NCBI Taxonomy" id="2781023"/>
    <lineage>
        <taxon>Bacteria</taxon>
        <taxon>Pseudomonadati</taxon>
        <taxon>Pseudomonadota</taxon>
        <taxon>Gammaproteobacteria</taxon>
        <taxon>Lysobacterales</taxon>
        <taxon>Lysobacteraceae</taxon>
        <taxon>Novilysobacter</taxon>
    </lineage>
</organism>